<dbReference type="PANTHER" id="PTHR31087:SF89">
    <property type="entry name" value="PROTEIN LURP-ONE-RELATED 5-LIKE"/>
    <property type="match status" value="1"/>
</dbReference>
<evidence type="ECO:0000256" key="1">
    <source>
        <dbReference type="ARBA" id="ARBA00005437"/>
    </source>
</evidence>
<protein>
    <submittedName>
        <fullName evidence="2">Uncharacterized protein</fullName>
    </submittedName>
</protein>
<dbReference type="Proteomes" id="UP001174677">
    <property type="component" value="Chromosome 17"/>
</dbReference>
<dbReference type="PANTHER" id="PTHR31087">
    <property type="match status" value="1"/>
</dbReference>
<dbReference type="SUPFAM" id="SSF54518">
    <property type="entry name" value="Tubby C-terminal domain-like"/>
    <property type="match status" value="1"/>
</dbReference>
<sequence>MDASGKCLLSLRPKKPSLHQRWEGFSGERKVNDDDHHQDPIFSVFRSSIIQTVQLTVPHRGQLPQRRCKIYRVAGASSEYSSVQAVAEITRKVDPTTHVMLGKDVFWLCIQRGVDAAFAMGLVLVLDQIFGDDDRHDVDPTSENDSSTS</sequence>
<gene>
    <name evidence="2" type="ORF">P3X46_031585</name>
</gene>
<name>A0ABQ9KKT2_HEVBR</name>
<dbReference type="Pfam" id="PF04525">
    <property type="entry name" value="LOR"/>
    <property type="match status" value="1"/>
</dbReference>
<comment type="similarity">
    <text evidence="1">Belongs to the LOR family.</text>
</comment>
<reference evidence="2" key="1">
    <citation type="journal article" date="2023" name="Plant Biotechnol. J.">
        <title>Chromosome-level wild Hevea brasiliensis genome provides new tools for genomic-assisted breeding and valuable loci to elevate rubber yield.</title>
        <authorList>
            <person name="Cheng H."/>
            <person name="Song X."/>
            <person name="Hu Y."/>
            <person name="Wu T."/>
            <person name="Yang Q."/>
            <person name="An Z."/>
            <person name="Feng S."/>
            <person name="Deng Z."/>
            <person name="Wu W."/>
            <person name="Zeng X."/>
            <person name="Tu M."/>
            <person name="Wang X."/>
            <person name="Huang H."/>
        </authorList>
    </citation>
    <scope>NUCLEOTIDE SEQUENCE</scope>
    <source>
        <strain evidence="2">MT/VB/25A 57/8</strain>
    </source>
</reference>
<keyword evidence="3" id="KW-1185">Reference proteome</keyword>
<dbReference type="InterPro" id="IPR007612">
    <property type="entry name" value="LOR"/>
</dbReference>
<proteinExistence type="inferred from homology"/>
<dbReference type="InterPro" id="IPR025659">
    <property type="entry name" value="Tubby-like_C"/>
</dbReference>
<dbReference type="Gene3D" id="2.40.160.200">
    <property type="entry name" value="LURP1-related"/>
    <property type="match status" value="1"/>
</dbReference>
<dbReference type="EMBL" id="JARPOI010000017">
    <property type="protein sequence ID" value="KAJ9140999.1"/>
    <property type="molecule type" value="Genomic_DNA"/>
</dbReference>
<evidence type="ECO:0000313" key="3">
    <source>
        <dbReference type="Proteomes" id="UP001174677"/>
    </source>
</evidence>
<accession>A0ABQ9KKT2</accession>
<evidence type="ECO:0000313" key="2">
    <source>
        <dbReference type="EMBL" id="KAJ9140999.1"/>
    </source>
</evidence>
<organism evidence="2 3">
    <name type="scientific">Hevea brasiliensis</name>
    <name type="common">Para rubber tree</name>
    <name type="synonym">Siphonia brasiliensis</name>
    <dbReference type="NCBI Taxonomy" id="3981"/>
    <lineage>
        <taxon>Eukaryota</taxon>
        <taxon>Viridiplantae</taxon>
        <taxon>Streptophyta</taxon>
        <taxon>Embryophyta</taxon>
        <taxon>Tracheophyta</taxon>
        <taxon>Spermatophyta</taxon>
        <taxon>Magnoliopsida</taxon>
        <taxon>eudicotyledons</taxon>
        <taxon>Gunneridae</taxon>
        <taxon>Pentapetalae</taxon>
        <taxon>rosids</taxon>
        <taxon>fabids</taxon>
        <taxon>Malpighiales</taxon>
        <taxon>Euphorbiaceae</taxon>
        <taxon>Crotonoideae</taxon>
        <taxon>Micrandreae</taxon>
        <taxon>Hevea</taxon>
    </lineage>
</organism>
<dbReference type="InterPro" id="IPR038595">
    <property type="entry name" value="LOR_sf"/>
</dbReference>
<comment type="caution">
    <text evidence="2">The sequence shown here is derived from an EMBL/GenBank/DDBJ whole genome shotgun (WGS) entry which is preliminary data.</text>
</comment>